<feature type="transmembrane region" description="Helical" evidence="8">
    <location>
        <begin position="191"/>
        <end position="211"/>
    </location>
</feature>
<evidence type="ECO:0000256" key="5">
    <source>
        <dbReference type="ARBA" id="ARBA00022692"/>
    </source>
</evidence>
<evidence type="ECO:0000259" key="9">
    <source>
        <dbReference type="PROSITE" id="PS50928"/>
    </source>
</evidence>
<evidence type="ECO:0000256" key="6">
    <source>
        <dbReference type="ARBA" id="ARBA00022989"/>
    </source>
</evidence>
<gene>
    <name evidence="11" type="ORF">FHL05_07860</name>
    <name evidence="10" type="ORF">FHL06_09655</name>
</gene>
<dbReference type="Pfam" id="PF00528">
    <property type="entry name" value="BPD_transp_1"/>
    <property type="match status" value="1"/>
</dbReference>
<evidence type="ECO:0000256" key="8">
    <source>
        <dbReference type="RuleBase" id="RU363032"/>
    </source>
</evidence>
<feature type="transmembrane region" description="Helical" evidence="8">
    <location>
        <begin position="103"/>
        <end position="126"/>
    </location>
</feature>
<evidence type="ECO:0000256" key="1">
    <source>
        <dbReference type="ARBA" id="ARBA00004651"/>
    </source>
</evidence>
<dbReference type="SUPFAM" id="SSF161098">
    <property type="entry name" value="MetI-like"/>
    <property type="match status" value="1"/>
</dbReference>
<evidence type="ECO:0000313" key="12">
    <source>
        <dbReference type="Proteomes" id="UP000371423"/>
    </source>
</evidence>
<protein>
    <submittedName>
        <fullName evidence="11">ABC transporter permease subunit</fullName>
    </submittedName>
</protein>
<feature type="transmembrane region" description="Helical" evidence="8">
    <location>
        <begin position="62"/>
        <end position="83"/>
    </location>
</feature>
<dbReference type="Gene3D" id="1.10.3720.10">
    <property type="entry name" value="MetI-like"/>
    <property type="match status" value="1"/>
</dbReference>
<evidence type="ECO:0000256" key="7">
    <source>
        <dbReference type="ARBA" id="ARBA00023136"/>
    </source>
</evidence>
<sequence>MKLSLKNRFLLLFVLLICIVLIFPIGVMILSSFSSQDGSFGVMNYQELFTNPYYKKAISNSLLLSMTAALVSEIVAVIGAWSLTKISDSAKESLVTVLNLASSFAGVPLAFSLIILLGNSGVINAISKAMHFSLTGSLNLYSWVGLIIAYSFFEIPLGMLFLYPIFEELDNGWKEASETLGASNWFFIKKVIYPILLPGLIETLLILFANAMGTYETAFALTGNKITLISTIIGSLIGGELDSNVPLACALSVVFGLTMVILVILGNLVVKKRTSTER</sequence>
<evidence type="ECO:0000313" key="13">
    <source>
        <dbReference type="Proteomes" id="UP000414364"/>
    </source>
</evidence>
<feature type="transmembrane region" description="Helical" evidence="8">
    <location>
        <begin position="12"/>
        <end position="33"/>
    </location>
</feature>
<dbReference type="CDD" id="cd06261">
    <property type="entry name" value="TM_PBP2"/>
    <property type="match status" value="1"/>
</dbReference>
<comment type="similarity">
    <text evidence="2">Belongs to the binding-protein-dependent transport system permease family. CysTW subfamily.</text>
</comment>
<organism evidence="11 12">
    <name type="scientific">Companilactobacillus halodurans</name>
    <dbReference type="NCBI Taxonomy" id="2584183"/>
    <lineage>
        <taxon>Bacteria</taxon>
        <taxon>Bacillati</taxon>
        <taxon>Bacillota</taxon>
        <taxon>Bacilli</taxon>
        <taxon>Lactobacillales</taxon>
        <taxon>Lactobacillaceae</taxon>
        <taxon>Companilactobacillus</taxon>
    </lineage>
</organism>
<dbReference type="AlphaFoldDB" id="A0A5P0ZXQ9"/>
<dbReference type="GO" id="GO:0005886">
    <property type="term" value="C:plasma membrane"/>
    <property type="evidence" value="ECO:0007669"/>
    <property type="project" value="UniProtKB-SubCell"/>
</dbReference>
<reference evidence="12 13" key="1">
    <citation type="journal article" date="2019" name="Syst. Appl. Microbiol.">
        <title>Polyphasic characterization of two novel Lactobacillus spp. isolated from blown salami packages: Description of Lactobacillus halodurans sp. nov. and Lactobacillus salsicarnum sp. nov.</title>
        <authorList>
            <person name="Schuster J.A."/>
            <person name="Klingl A."/>
            <person name="Vogel R.F."/>
            <person name="Ehrmann M.A."/>
        </authorList>
    </citation>
    <scope>NUCLEOTIDE SEQUENCE [LARGE SCALE GENOMIC DNA]</scope>
    <source>
        <strain evidence="11 12">TMW 1.1920</strain>
        <strain evidence="10 13">TMW 1.2172</strain>
    </source>
</reference>
<keyword evidence="6 8" id="KW-1133">Transmembrane helix</keyword>
<keyword evidence="4" id="KW-1003">Cell membrane</keyword>
<dbReference type="GO" id="GO:0055085">
    <property type="term" value="P:transmembrane transport"/>
    <property type="evidence" value="ECO:0007669"/>
    <property type="project" value="InterPro"/>
</dbReference>
<comment type="caution">
    <text evidence="11">The sequence shown here is derived from an EMBL/GenBank/DDBJ whole genome shotgun (WGS) entry which is preliminary data.</text>
</comment>
<dbReference type="EMBL" id="VDFP01000022">
    <property type="protein sequence ID" value="MQS76639.1"/>
    <property type="molecule type" value="Genomic_DNA"/>
</dbReference>
<evidence type="ECO:0000256" key="3">
    <source>
        <dbReference type="ARBA" id="ARBA00022448"/>
    </source>
</evidence>
<dbReference type="InterPro" id="IPR000515">
    <property type="entry name" value="MetI-like"/>
</dbReference>
<dbReference type="PANTHER" id="PTHR42929:SF1">
    <property type="entry name" value="INNER MEMBRANE ABC TRANSPORTER PERMEASE PROTEIN YDCU-RELATED"/>
    <property type="match status" value="1"/>
</dbReference>
<dbReference type="PROSITE" id="PS50928">
    <property type="entry name" value="ABC_TM1"/>
    <property type="match status" value="1"/>
</dbReference>
<proteinExistence type="inferred from homology"/>
<keyword evidence="3 8" id="KW-0813">Transport</keyword>
<keyword evidence="12" id="KW-1185">Reference proteome</keyword>
<keyword evidence="7 8" id="KW-0472">Membrane</keyword>
<feature type="transmembrane region" description="Helical" evidence="8">
    <location>
        <begin position="245"/>
        <end position="270"/>
    </location>
</feature>
<feature type="transmembrane region" description="Helical" evidence="8">
    <location>
        <begin position="138"/>
        <end position="166"/>
    </location>
</feature>
<name>A0A5P0ZXQ9_9LACO</name>
<comment type="subcellular location">
    <subcellularLocation>
        <location evidence="1 8">Cell membrane</location>
        <topology evidence="1 8">Multi-pass membrane protein</topology>
    </subcellularLocation>
</comment>
<accession>A0A5P0ZXQ9</accession>
<dbReference type="InterPro" id="IPR035906">
    <property type="entry name" value="MetI-like_sf"/>
</dbReference>
<dbReference type="EMBL" id="VDFO01000027">
    <property type="protein sequence ID" value="MQS97800.1"/>
    <property type="molecule type" value="Genomic_DNA"/>
</dbReference>
<keyword evidence="5 8" id="KW-0812">Transmembrane</keyword>
<dbReference type="Proteomes" id="UP000414364">
    <property type="component" value="Unassembled WGS sequence"/>
</dbReference>
<dbReference type="OrthoDB" id="8404154at2"/>
<evidence type="ECO:0000256" key="2">
    <source>
        <dbReference type="ARBA" id="ARBA00007069"/>
    </source>
</evidence>
<feature type="domain" description="ABC transmembrane type-1" evidence="9">
    <location>
        <begin position="58"/>
        <end position="266"/>
    </location>
</feature>
<dbReference type="Proteomes" id="UP000371423">
    <property type="component" value="Unassembled WGS sequence"/>
</dbReference>
<evidence type="ECO:0000313" key="11">
    <source>
        <dbReference type="EMBL" id="MQS97800.1"/>
    </source>
</evidence>
<evidence type="ECO:0000313" key="10">
    <source>
        <dbReference type="EMBL" id="MQS76639.1"/>
    </source>
</evidence>
<dbReference type="PANTHER" id="PTHR42929">
    <property type="entry name" value="INNER MEMBRANE ABC TRANSPORTER PERMEASE PROTEIN YDCU-RELATED-RELATED"/>
    <property type="match status" value="1"/>
</dbReference>
<evidence type="ECO:0000256" key="4">
    <source>
        <dbReference type="ARBA" id="ARBA00022475"/>
    </source>
</evidence>